<reference evidence="2" key="3">
    <citation type="journal article" name="MicrobiologyOpen">
        <title>Whole-genome comparison between the type strain of Halobacterium salinarum (DSM 3754(T)) and the laboratory strains R1 and NRC-1.</title>
        <authorList>
            <person name="Pfeiffer F."/>
            <person name="Losensky G."/>
            <person name="Marchfelder A."/>
            <person name="Habermann B."/>
            <person name="Dyall-Smith M."/>
        </authorList>
    </citation>
    <scope>NUCLEOTIDE SEQUENCE</scope>
    <source>
        <strain evidence="2">91-R6</strain>
    </source>
</reference>
<feature type="transmembrane region" description="Helical" evidence="1">
    <location>
        <begin position="90"/>
        <end position="112"/>
    </location>
</feature>
<keyword evidence="1" id="KW-0472">Membrane</keyword>
<keyword evidence="1" id="KW-0812">Transmembrane</keyword>
<reference evidence="3 5" key="2">
    <citation type="submission" date="2019-07" db="EMBL/GenBank/DDBJ databases">
        <title>Genomic Encyclopedia of Archaeal and Bacterial Type Strains, Phase II (KMG-II): from individual species to whole genera.</title>
        <authorList>
            <person name="Goeker M."/>
        </authorList>
    </citation>
    <scope>NUCLEOTIDE SEQUENCE [LARGE SCALE GENOMIC DNA]</scope>
    <source>
        <strain evidence="3 5">DSM 3754</strain>
    </source>
</reference>
<evidence type="ECO:0000313" key="5">
    <source>
        <dbReference type="Proteomes" id="UP000323075"/>
    </source>
</evidence>
<proteinExistence type="predicted"/>
<protein>
    <submittedName>
        <fullName evidence="2">Uncharacterized protein</fullName>
    </submittedName>
</protein>
<accession>A0A4D6GRN5</accession>
<dbReference type="GeneID" id="68693286"/>
<name>A0A4D6GRN5_HALS9</name>
<evidence type="ECO:0000313" key="3">
    <source>
        <dbReference type="EMBL" id="TYO76760.1"/>
    </source>
</evidence>
<dbReference type="EMBL" id="CP038631">
    <property type="protein sequence ID" value="QCC44191.1"/>
    <property type="molecule type" value="Genomic_DNA"/>
</dbReference>
<dbReference type="RefSeq" id="WP_227970909.1">
    <property type="nucleotide sequence ID" value="NZ_VRYN01000002.1"/>
</dbReference>
<keyword evidence="1" id="KW-1133">Transmembrane helix</keyword>
<evidence type="ECO:0000313" key="2">
    <source>
        <dbReference type="EMBL" id="QCC44191.1"/>
    </source>
</evidence>
<organism evidence="2 4">
    <name type="scientific">Halobacterium salinarum (strain ATCC 33171 / DSM 3754 / JCM 8978 / NBRC 102687 / NCIMB 764 / 91-R6)</name>
    <dbReference type="NCBI Taxonomy" id="2597657"/>
    <lineage>
        <taxon>Archaea</taxon>
        <taxon>Methanobacteriati</taxon>
        <taxon>Methanobacteriota</taxon>
        <taxon>Stenosarchaea group</taxon>
        <taxon>Halobacteria</taxon>
        <taxon>Halobacteriales</taxon>
        <taxon>Halobacteriaceae</taxon>
        <taxon>Halobacterium</taxon>
    </lineage>
</organism>
<sequence>MNRYQCSRVLGLVLAVLGACVVALSYPPPSWLAAEAVLLIAAGVLMILSGTPSALRDRVGPHRLLGAGNAVLGAWLVVLKLGDTGTDAELAYAIAVGLGGASLAFVGLAYVFRPGDFGLGSDGFPE</sequence>
<dbReference type="EMBL" id="VRYN01000002">
    <property type="protein sequence ID" value="TYO76760.1"/>
    <property type="molecule type" value="Genomic_DNA"/>
</dbReference>
<dbReference type="PROSITE" id="PS51257">
    <property type="entry name" value="PROKAR_LIPOPROTEIN"/>
    <property type="match status" value="1"/>
</dbReference>
<dbReference type="AlphaFoldDB" id="A0A4D6GRN5"/>
<gene>
    <name evidence="3" type="ORF">APQ99_01401</name>
    <name evidence="2" type="ORF">HBSAL_02310</name>
</gene>
<dbReference type="Pfam" id="PF25957">
    <property type="entry name" value="DUF7994"/>
    <property type="match status" value="1"/>
</dbReference>
<feature type="transmembrane region" description="Helical" evidence="1">
    <location>
        <begin position="35"/>
        <end position="55"/>
    </location>
</feature>
<dbReference type="Proteomes" id="UP000296216">
    <property type="component" value="Chromosome"/>
</dbReference>
<evidence type="ECO:0000256" key="1">
    <source>
        <dbReference type="SAM" id="Phobius"/>
    </source>
</evidence>
<dbReference type="Proteomes" id="UP000323075">
    <property type="component" value="Unassembled WGS sequence"/>
</dbReference>
<reference evidence="2 4" key="1">
    <citation type="journal article" date="2019" name="Microbiol. Resour. Announc.">
        <title>The Genome Sequence of the Halobacterium salinarum Type Strain Is Closely Related to That of Laboratory Strains NRC-1 and R1.</title>
        <authorList>
            <person name="Pfeiffer F."/>
            <person name="Marchfelder A."/>
            <person name="Habermann B."/>
            <person name="Dyall-Smith M.L."/>
        </authorList>
    </citation>
    <scope>NUCLEOTIDE SEQUENCE [LARGE SCALE GENOMIC DNA]</scope>
    <source>
        <strain evidence="2">91-R6</strain>
        <strain evidence="4">ATCC 33171 / DSM 3754 / JCM 8978 / NBRC 102687 / NCIMB 764 / 91-R6</strain>
    </source>
</reference>
<evidence type="ECO:0000313" key="4">
    <source>
        <dbReference type="Proteomes" id="UP000296216"/>
    </source>
</evidence>
<dbReference type="InterPro" id="IPR058307">
    <property type="entry name" value="DUF7994"/>
</dbReference>